<comment type="function">
    <text evidence="7">Mediates the mercuric-dependent induction of mercury resistance operon. In the absence of mercury MerR represses transcription by binding tightly to the mer operator region; when mercury is present the dimeric complex binds a single ion and becomes a potent transcriptional activator, while remaining bound to the mer site.</text>
</comment>
<dbReference type="AlphaFoldDB" id="A0AAN1WJI3"/>
<dbReference type="GO" id="GO:0003677">
    <property type="term" value="F:DNA binding"/>
    <property type="evidence" value="ECO:0007669"/>
    <property type="project" value="UniProtKB-KW"/>
</dbReference>
<organism evidence="10 11">
    <name type="scientific">Marinagarivorans cellulosilyticus</name>
    <dbReference type="NCBI Taxonomy" id="2721545"/>
    <lineage>
        <taxon>Bacteria</taxon>
        <taxon>Pseudomonadati</taxon>
        <taxon>Pseudomonadota</taxon>
        <taxon>Gammaproteobacteria</taxon>
        <taxon>Cellvibrionales</taxon>
        <taxon>Cellvibrionaceae</taxon>
        <taxon>Marinagarivorans</taxon>
    </lineage>
</organism>
<evidence type="ECO:0000256" key="5">
    <source>
        <dbReference type="ARBA" id="ARBA00023125"/>
    </source>
</evidence>
<feature type="coiled-coil region" evidence="8">
    <location>
        <begin position="87"/>
        <end position="117"/>
    </location>
</feature>
<dbReference type="PROSITE" id="PS50937">
    <property type="entry name" value="HTH_MERR_2"/>
    <property type="match status" value="1"/>
</dbReference>
<dbReference type="InterPro" id="IPR011794">
    <property type="entry name" value="MerR"/>
</dbReference>
<evidence type="ECO:0000256" key="3">
    <source>
        <dbReference type="ARBA" id="ARBA00022914"/>
    </source>
</evidence>
<evidence type="ECO:0000256" key="8">
    <source>
        <dbReference type="SAM" id="Coils"/>
    </source>
</evidence>
<dbReference type="PROSITE" id="PS00552">
    <property type="entry name" value="HTH_MERR_1"/>
    <property type="match status" value="1"/>
</dbReference>
<evidence type="ECO:0000256" key="7">
    <source>
        <dbReference type="ARBA" id="ARBA00024874"/>
    </source>
</evidence>
<dbReference type="GO" id="GO:0003700">
    <property type="term" value="F:DNA-binding transcription factor activity"/>
    <property type="evidence" value="ECO:0007669"/>
    <property type="project" value="InterPro"/>
</dbReference>
<evidence type="ECO:0000313" key="11">
    <source>
        <dbReference type="Proteomes" id="UP001320119"/>
    </source>
</evidence>
<evidence type="ECO:0000256" key="6">
    <source>
        <dbReference type="ARBA" id="ARBA00023163"/>
    </source>
</evidence>
<dbReference type="EMBL" id="AP023086">
    <property type="protein sequence ID" value="BCD98682.1"/>
    <property type="molecule type" value="Genomic_DNA"/>
</dbReference>
<name>A0AAN1WJI3_9GAMM</name>
<dbReference type="Proteomes" id="UP001320119">
    <property type="component" value="Chromosome"/>
</dbReference>
<keyword evidence="4" id="KW-0805">Transcription regulation</keyword>
<dbReference type="Gene3D" id="1.10.1660.10">
    <property type="match status" value="1"/>
</dbReference>
<gene>
    <name evidence="10" type="ORF">MARGE09_P2883</name>
</gene>
<dbReference type="PANTHER" id="PTHR30204:SF94">
    <property type="entry name" value="HEAVY METAL-DEPENDENT TRANSCRIPTIONAL REGULATOR HI_0293-RELATED"/>
    <property type="match status" value="1"/>
</dbReference>
<evidence type="ECO:0000259" key="9">
    <source>
        <dbReference type="PROSITE" id="PS50937"/>
    </source>
</evidence>
<keyword evidence="6" id="KW-0804">Transcription</keyword>
<keyword evidence="3" id="KW-0476">Mercury</keyword>
<evidence type="ECO:0000256" key="4">
    <source>
        <dbReference type="ARBA" id="ARBA00023015"/>
    </source>
</evidence>
<dbReference type="CDD" id="cd04783">
    <property type="entry name" value="HTH_MerR1"/>
    <property type="match status" value="1"/>
</dbReference>
<dbReference type="NCBIfam" id="TIGR02051">
    <property type="entry name" value="MerR"/>
    <property type="match status" value="1"/>
</dbReference>
<feature type="domain" description="HTH merR-type" evidence="9">
    <location>
        <begin position="1"/>
        <end position="71"/>
    </location>
</feature>
<dbReference type="Pfam" id="PF13411">
    <property type="entry name" value="MerR_1"/>
    <property type="match status" value="1"/>
</dbReference>
<keyword evidence="2" id="KW-0475">Mercuric resistance</keyword>
<reference evidence="10 11" key="1">
    <citation type="journal article" date="2022" name="IScience">
        <title>An ultrasensitive nanofiber-based assay for enzymatic hydrolysis and deep-sea microbial degradation of cellulose.</title>
        <authorList>
            <person name="Tsudome M."/>
            <person name="Tachioka M."/>
            <person name="Miyazaki M."/>
            <person name="Uchimura K."/>
            <person name="Tsuda M."/>
            <person name="Takaki Y."/>
            <person name="Deguchi S."/>
        </authorList>
    </citation>
    <scope>NUCLEOTIDE SEQUENCE [LARGE SCALE GENOMIC DNA]</scope>
    <source>
        <strain evidence="10 11">GE09</strain>
    </source>
</reference>
<sequence length="130" mass="15016">MTRTISRLAKELGINIETIRFYERKGLIQQPLKPTTGYRHYPNETVNRIHFIKRAQELGFTLDEIVHLLSLEDSPCSEVQTLANKKLEKVQSKILDLRRLENALEALLSQCHENDDKSHCPIIDSLQPPL</sequence>
<proteinExistence type="predicted"/>
<accession>A0AAN1WJI3</accession>
<dbReference type="InterPro" id="IPR047057">
    <property type="entry name" value="MerR_fam"/>
</dbReference>
<dbReference type="GO" id="GO:0045340">
    <property type="term" value="F:mercury ion binding"/>
    <property type="evidence" value="ECO:0007669"/>
    <property type="project" value="InterPro"/>
</dbReference>
<keyword evidence="5" id="KW-0238">DNA-binding</keyword>
<dbReference type="KEGG" id="marq:MARGE09_P2883"/>
<dbReference type="PRINTS" id="PR00040">
    <property type="entry name" value="HTHMERR"/>
</dbReference>
<dbReference type="SMART" id="SM00422">
    <property type="entry name" value="HTH_MERR"/>
    <property type="match status" value="1"/>
</dbReference>
<protein>
    <recommendedName>
        <fullName evidence="1">Mercuric resistance operon regulatory protein</fullName>
    </recommendedName>
</protein>
<evidence type="ECO:0000313" key="10">
    <source>
        <dbReference type="EMBL" id="BCD98682.1"/>
    </source>
</evidence>
<keyword evidence="11" id="KW-1185">Reference proteome</keyword>
<dbReference type="PANTHER" id="PTHR30204">
    <property type="entry name" value="REDOX-CYCLING DRUG-SENSING TRANSCRIPTIONAL ACTIVATOR SOXR"/>
    <property type="match status" value="1"/>
</dbReference>
<evidence type="ECO:0000256" key="2">
    <source>
        <dbReference type="ARBA" id="ARBA00022466"/>
    </source>
</evidence>
<keyword evidence="8" id="KW-0175">Coiled coil</keyword>
<evidence type="ECO:0000256" key="1">
    <source>
        <dbReference type="ARBA" id="ARBA00017146"/>
    </source>
</evidence>
<dbReference type="SUPFAM" id="SSF46955">
    <property type="entry name" value="Putative DNA-binding domain"/>
    <property type="match status" value="1"/>
</dbReference>
<dbReference type="InterPro" id="IPR009061">
    <property type="entry name" value="DNA-bd_dom_put_sf"/>
</dbReference>
<dbReference type="RefSeq" id="WP_236983187.1">
    <property type="nucleotide sequence ID" value="NZ_AP023086.1"/>
</dbReference>
<dbReference type="InterPro" id="IPR000551">
    <property type="entry name" value="MerR-type_HTH_dom"/>
</dbReference>
<dbReference type="GO" id="GO:0046689">
    <property type="term" value="P:response to mercury ion"/>
    <property type="evidence" value="ECO:0007669"/>
    <property type="project" value="UniProtKB-KW"/>
</dbReference>